<evidence type="ECO:0000256" key="3">
    <source>
        <dbReference type="ARBA" id="ARBA00022692"/>
    </source>
</evidence>
<dbReference type="InParanoid" id="E8N4E0"/>
<feature type="transmembrane region" description="Helical" evidence="6">
    <location>
        <begin position="110"/>
        <end position="133"/>
    </location>
</feature>
<dbReference type="OrthoDB" id="8585740at2"/>
<protein>
    <submittedName>
        <fullName evidence="7">Cobalt ABC transporter permease protein</fullName>
    </submittedName>
</protein>
<dbReference type="PANTHER" id="PTHR34857:SF2">
    <property type="entry name" value="SLL0384 PROTEIN"/>
    <property type="match status" value="1"/>
</dbReference>
<dbReference type="InterPro" id="IPR012809">
    <property type="entry name" value="ECF_CbiQ"/>
</dbReference>
<dbReference type="InterPro" id="IPR051611">
    <property type="entry name" value="ECF_transporter_component"/>
</dbReference>
<keyword evidence="3 6" id="KW-0812">Transmembrane</keyword>
<dbReference type="CDD" id="cd16914">
    <property type="entry name" value="EcfT"/>
    <property type="match status" value="1"/>
</dbReference>
<keyword evidence="8" id="KW-1185">Reference proteome</keyword>
<dbReference type="PANTHER" id="PTHR34857">
    <property type="entry name" value="SLL0384 PROTEIN"/>
    <property type="match status" value="1"/>
</dbReference>
<evidence type="ECO:0000313" key="7">
    <source>
        <dbReference type="EMBL" id="BAJ63304.1"/>
    </source>
</evidence>
<dbReference type="AlphaFoldDB" id="E8N4E0"/>
<keyword evidence="2" id="KW-1003">Cell membrane</keyword>
<gene>
    <name evidence="7" type="primary">cbiQ</name>
    <name evidence="7" type="ordered locus">ANT_12700</name>
</gene>
<evidence type="ECO:0000313" key="8">
    <source>
        <dbReference type="Proteomes" id="UP000008922"/>
    </source>
</evidence>
<feature type="transmembrane region" description="Helical" evidence="6">
    <location>
        <begin position="21"/>
        <end position="40"/>
    </location>
</feature>
<dbReference type="STRING" id="926569.ANT_12700"/>
<organism evidence="7 8">
    <name type="scientific">Anaerolinea thermophila (strain DSM 14523 / JCM 11388 / NBRC 100420 / UNI-1)</name>
    <dbReference type="NCBI Taxonomy" id="926569"/>
    <lineage>
        <taxon>Bacteria</taxon>
        <taxon>Bacillati</taxon>
        <taxon>Chloroflexota</taxon>
        <taxon>Anaerolineae</taxon>
        <taxon>Anaerolineales</taxon>
        <taxon>Anaerolineaceae</taxon>
        <taxon>Anaerolinea</taxon>
    </lineage>
</organism>
<dbReference type="Proteomes" id="UP000008922">
    <property type="component" value="Chromosome"/>
</dbReference>
<comment type="subcellular location">
    <subcellularLocation>
        <location evidence="1">Cell membrane</location>
        <topology evidence="1">Multi-pass membrane protein</topology>
    </subcellularLocation>
</comment>
<sequence length="265" mass="29497">MHAHFLDPFKPRLSPVHQLDARLKVPLVIVFILATSLVPIGAWPFYLLLIAVLLSSEILSDLGVLFFLKRAVLALPFVLAALPVLFTQVGTVWISLPFGLAITAQGVERFISVALKAWISIQAAILLASTTPFPDILLALRAMRLPKVLVSIIGLMWRYLFVIVDETIRMMNARSSRSGASSDPSHRQGGSVVWRAKVTGGMAGNLFIRSIERSDRIYHAMLSRGYDGEIRHLPLPAIPSIQWWIFIWSLLTLVVMVVLSRVLWG</sequence>
<dbReference type="Pfam" id="PF02361">
    <property type="entry name" value="CbiQ"/>
    <property type="match status" value="1"/>
</dbReference>
<dbReference type="NCBIfam" id="TIGR02454">
    <property type="entry name" value="ECF_T_CbiQ"/>
    <property type="match status" value="1"/>
</dbReference>
<dbReference type="GO" id="GO:0006824">
    <property type="term" value="P:cobalt ion transport"/>
    <property type="evidence" value="ECO:0007669"/>
    <property type="project" value="InterPro"/>
</dbReference>
<dbReference type="eggNOG" id="COG0619">
    <property type="taxonomic scope" value="Bacteria"/>
</dbReference>
<accession>E8N4E0</accession>
<evidence type="ECO:0000256" key="2">
    <source>
        <dbReference type="ARBA" id="ARBA00022475"/>
    </source>
</evidence>
<feature type="transmembrane region" description="Helical" evidence="6">
    <location>
        <begin position="75"/>
        <end position="98"/>
    </location>
</feature>
<keyword evidence="4 6" id="KW-1133">Transmembrane helix</keyword>
<dbReference type="HOGENOM" id="CLU_056469_1_2_0"/>
<dbReference type="InterPro" id="IPR003339">
    <property type="entry name" value="ABC/ECF_trnsptr_transmembrane"/>
</dbReference>
<keyword evidence="5 6" id="KW-0472">Membrane</keyword>
<dbReference type="EMBL" id="AP012029">
    <property type="protein sequence ID" value="BAJ63304.1"/>
    <property type="molecule type" value="Genomic_DNA"/>
</dbReference>
<evidence type="ECO:0000256" key="1">
    <source>
        <dbReference type="ARBA" id="ARBA00004651"/>
    </source>
</evidence>
<evidence type="ECO:0000256" key="4">
    <source>
        <dbReference type="ARBA" id="ARBA00022989"/>
    </source>
</evidence>
<evidence type="ECO:0000256" key="5">
    <source>
        <dbReference type="ARBA" id="ARBA00023136"/>
    </source>
</evidence>
<dbReference type="GO" id="GO:0043190">
    <property type="term" value="C:ATP-binding cassette (ABC) transporter complex"/>
    <property type="evidence" value="ECO:0007669"/>
    <property type="project" value="InterPro"/>
</dbReference>
<reference evidence="7 8" key="1">
    <citation type="submission" date="2010-12" db="EMBL/GenBank/DDBJ databases">
        <title>Whole genome sequence of Anaerolinea thermophila UNI-1.</title>
        <authorList>
            <person name="Narita-Yamada S."/>
            <person name="Kishi E."/>
            <person name="Watanabe Y."/>
            <person name="Takasaki K."/>
            <person name="Ankai A."/>
            <person name="Oguchi A."/>
            <person name="Fukui S."/>
            <person name="Takahashi M."/>
            <person name="Yashiro I."/>
            <person name="Hosoyama A."/>
            <person name="Sekiguchi Y."/>
            <person name="Hanada S."/>
            <person name="Fujita N."/>
        </authorList>
    </citation>
    <scope>NUCLEOTIDE SEQUENCE [LARGE SCALE GENOMIC DNA]</scope>
    <source>
        <strain evidence="8">DSM 14523 / JCM 11388 / NBRC 100420 / UNI-1</strain>
    </source>
</reference>
<feature type="transmembrane region" description="Helical" evidence="6">
    <location>
        <begin position="145"/>
        <end position="164"/>
    </location>
</feature>
<dbReference type="KEGG" id="atm:ANT_12700"/>
<evidence type="ECO:0000256" key="6">
    <source>
        <dbReference type="SAM" id="Phobius"/>
    </source>
</evidence>
<feature type="transmembrane region" description="Helical" evidence="6">
    <location>
        <begin position="241"/>
        <end position="264"/>
    </location>
</feature>
<name>E8N4E0_ANATU</name>
<proteinExistence type="predicted"/>